<evidence type="ECO:0000256" key="4">
    <source>
        <dbReference type="SAM" id="Phobius"/>
    </source>
</evidence>
<keyword evidence="4" id="KW-0472">Membrane</keyword>
<dbReference type="AlphaFoldDB" id="A0A3B0ZH34"/>
<reference evidence="7" key="1">
    <citation type="submission" date="2018-06" db="EMBL/GenBank/DDBJ databases">
        <authorList>
            <person name="Zhirakovskaya E."/>
        </authorList>
    </citation>
    <scope>NUCLEOTIDE SEQUENCE</scope>
</reference>
<dbReference type="InterPro" id="IPR056413">
    <property type="entry name" value="TPR_CcmH_CycH"/>
</dbReference>
<comment type="subcellular location">
    <subcellularLocation>
        <location evidence="1">Cell envelope</location>
    </subcellularLocation>
</comment>
<sequence length="416" mass="45125">MMIFWLVAVLLMVAMLLFLLPPLIKARAGEGDVLARDELNLTIFKDQMNELKADQAVGVLTSQQYDVARQDLERDFLHDSGGESSEVVGQTDRIIGRAAAAVIVVLLPVMAVSIYGLLGAGAAGLDPDSARPDMQAEGHQGSLDEQIVQLRAHLQNNPEDAEGWLMLARSYHFMKDYTNANGAYERAAALIQNPDPNFLADWADTAAMAQGRQMAGRPYELAQKALGLDPSHQKALWLAGTAAFETKDYAATLEYWQRLVKQFPEGSENHVQMQRNIDEIKGMLGASVEVPQTAAVQTPASDVALHGVVRLSDELKGRVSPEQTVFVYARAPSGPRMPLAIVRKQVKDLPLTFTLDDSTAMTPAMKLSAFPQVMVGARVSMDGNAVLQSGDMETVMGPIDVSSAGELELVIDTIVP</sequence>
<dbReference type="NCBIfam" id="TIGR03142">
    <property type="entry name" value="cytochro_ccmI"/>
    <property type="match status" value="1"/>
</dbReference>
<dbReference type="SUPFAM" id="SSF48452">
    <property type="entry name" value="TPR-like"/>
    <property type="match status" value="1"/>
</dbReference>
<dbReference type="GO" id="GO:0030313">
    <property type="term" value="C:cell envelope"/>
    <property type="evidence" value="ECO:0007669"/>
    <property type="project" value="UniProtKB-SubCell"/>
</dbReference>
<dbReference type="Gene3D" id="1.25.40.10">
    <property type="entry name" value="Tetratricopeptide repeat domain"/>
    <property type="match status" value="1"/>
</dbReference>
<dbReference type="InterPro" id="IPR011990">
    <property type="entry name" value="TPR-like_helical_dom_sf"/>
</dbReference>
<keyword evidence="3" id="KW-0201">Cytochrome c-type biogenesis</keyword>
<protein>
    <submittedName>
        <fullName evidence="7">Cytochrome c heme lyase subunit CcmH</fullName>
    </submittedName>
</protein>
<evidence type="ECO:0000259" key="5">
    <source>
        <dbReference type="Pfam" id="PF23892"/>
    </source>
</evidence>
<dbReference type="Pfam" id="PF23892">
    <property type="entry name" value="Ig_CycH"/>
    <property type="match status" value="1"/>
</dbReference>
<name>A0A3B0ZH34_9ZZZZ</name>
<evidence type="ECO:0000256" key="1">
    <source>
        <dbReference type="ARBA" id="ARBA00004196"/>
    </source>
</evidence>
<evidence type="ECO:0000313" key="7">
    <source>
        <dbReference type="EMBL" id="VAW92715.1"/>
    </source>
</evidence>
<dbReference type="GO" id="GO:0005886">
    <property type="term" value="C:plasma membrane"/>
    <property type="evidence" value="ECO:0007669"/>
    <property type="project" value="TreeGrafter"/>
</dbReference>
<proteinExistence type="predicted"/>
<dbReference type="InterPro" id="IPR051263">
    <property type="entry name" value="C-type_cytochrome_biogenesis"/>
</dbReference>
<dbReference type="InterPro" id="IPR056412">
    <property type="entry name" value="Ig_CycH"/>
</dbReference>
<feature type="transmembrane region" description="Helical" evidence="4">
    <location>
        <begin position="94"/>
        <end position="118"/>
    </location>
</feature>
<keyword evidence="7" id="KW-0456">Lyase</keyword>
<dbReference type="PANTHER" id="PTHR47870:SF4">
    <property type="entry name" value="CYTOCHROME C-TYPE BIOGENESIS PROTEIN CYCH"/>
    <property type="match status" value="1"/>
</dbReference>
<dbReference type="InterPro" id="IPR017560">
    <property type="entry name" value="Cyt_c_biogenesis_CcmI"/>
</dbReference>
<dbReference type="Pfam" id="PF23914">
    <property type="entry name" value="TPR_CcmH_CycH"/>
    <property type="match status" value="1"/>
</dbReference>
<dbReference type="GO" id="GO:0017004">
    <property type="term" value="P:cytochrome complex assembly"/>
    <property type="evidence" value="ECO:0007669"/>
    <property type="project" value="UniProtKB-KW"/>
</dbReference>
<evidence type="ECO:0000256" key="3">
    <source>
        <dbReference type="ARBA" id="ARBA00022748"/>
    </source>
</evidence>
<dbReference type="EMBL" id="UOFU01000004">
    <property type="protein sequence ID" value="VAW92715.1"/>
    <property type="molecule type" value="Genomic_DNA"/>
</dbReference>
<dbReference type="GO" id="GO:0016829">
    <property type="term" value="F:lyase activity"/>
    <property type="evidence" value="ECO:0007669"/>
    <property type="project" value="UniProtKB-KW"/>
</dbReference>
<feature type="domain" description="Cytochrome c-type biogenesis protein H TPR" evidence="6">
    <location>
        <begin position="147"/>
        <end position="268"/>
    </location>
</feature>
<organism evidence="7">
    <name type="scientific">hydrothermal vent metagenome</name>
    <dbReference type="NCBI Taxonomy" id="652676"/>
    <lineage>
        <taxon>unclassified sequences</taxon>
        <taxon>metagenomes</taxon>
        <taxon>ecological metagenomes</taxon>
    </lineage>
</organism>
<evidence type="ECO:0000256" key="2">
    <source>
        <dbReference type="ARBA" id="ARBA00022737"/>
    </source>
</evidence>
<keyword evidence="2" id="KW-0677">Repeat</keyword>
<keyword evidence="4" id="KW-1133">Transmembrane helix</keyword>
<keyword evidence="4" id="KW-0812">Transmembrane</keyword>
<gene>
    <name evidence="7" type="ORF">MNBD_GAMMA20-1951</name>
</gene>
<evidence type="ECO:0000259" key="6">
    <source>
        <dbReference type="Pfam" id="PF23914"/>
    </source>
</evidence>
<accession>A0A3B0ZH34</accession>
<dbReference type="PANTHER" id="PTHR47870">
    <property type="entry name" value="CYTOCHROME C-TYPE BIOGENESIS PROTEIN CCMH"/>
    <property type="match status" value="1"/>
</dbReference>
<feature type="domain" description="Cytochrome c-type biogenesis protein H Ig-like" evidence="5">
    <location>
        <begin position="308"/>
        <end position="412"/>
    </location>
</feature>